<dbReference type="InterPro" id="IPR036291">
    <property type="entry name" value="NAD(P)-bd_dom_sf"/>
</dbReference>
<dbReference type="Proteomes" id="UP000732399">
    <property type="component" value="Unassembled WGS sequence"/>
</dbReference>
<dbReference type="SUPFAM" id="SSF51735">
    <property type="entry name" value="NAD(P)-binding Rossmann-fold domains"/>
    <property type="match status" value="1"/>
</dbReference>
<dbReference type="InterPro" id="IPR000669">
    <property type="entry name" value="Mannitol_DH"/>
</dbReference>
<dbReference type="Pfam" id="PF08125">
    <property type="entry name" value="Mannitol_dh_C"/>
    <property type="match status" value="1"/>
</dbReference>
<accession>A0ABX1CI60</accession>
<evidence type="ECO:0000256" key="1">
    <source>
        <dbReference type="ARBA" id="ARBA00023002"/>
    </source>
</evidence>
<evidence type="ECO:0000313" key="4">
    <source>
        <dbReference type="EMBL" id="NJR77689.1"/>
    </source>
</evidence>
<keyword evidence="1" id="KW-0560">Oxidoreductase</keyword>
<gene>
    <name evidence="4" type="ORF">HBH26_03540</name>
</gene>
<dbReference type="EMBL" id="JAAVJH010000002">
    <property type="protein sequence ID" value="NJR77689.1"/>
    <property type="molecule type" value="Genomic_DNA"/>
</dbReference>
<sequence>MADTQGMRLSRATLDRLPDMVARPAYPLAERPPGIVHFGPGAFHRAHQAAYVDAILPRDPRWSIAAVALHSTSVADALAPQDGLYVLAEIASPPRHRVIGALGELLTAKRDGAAILARLAAPTTLLVTVTVTEKGYCLDPNGALDREHPGIVQDLAQPERPTTLIGWLVAGLSARRDADVGGLTILSCDNLPGNGRLLGGAVRDFARLRDPALADWIEREVRFPSSMVDSITPATDDRLRAAVREATGVIDAWPIQREPFAQWVVEDEFAGERPPLGIAGVQFVQDVAPFEEAKLRLLNGAHSTLAYLGILLGHETVADAMADAPLAALVERLMRADIAPTLHPLEGQSLDDYVTAILARFRNPAMRHLLAQIAWDGSQKLPIRLLGTMADRLAARADVARLAWPVAAWMRFLRRSRAADDPLVDPLRDRLLPLARGDDPLALLGVEQVFPPALAADPRFREAVARAYDRLADPRAAVDEEGRS</sequence>
<dbReference type="InterPro" id="IPR013328">
    <property type="entry name" value="6PGD_dom2"/>
</dbReference>
<name>A0ABX1CI60_9SPHN</name>
<dbReference type="Gene3D" id="1.10.1040.10">
    <property type="entry name" value="N-(1-d-carboxylethyl)-l-norvaline Dehydrogenase, domain 2"/>
    <property type="match status" value="1"/>
</dbReference>
<dbReference type="PANTHER" id="PTHR43362:SF1">
    <property type="entry name" value="MANNITOL DEHYDROGENASE 2-RELATED"/>
    <property type="match status" value="1"/>
</dbReference>
<dbReference type="InterPro" id="IPR050988">
    <property type="entry name" value="Mannitol_DH/Oxidoreductase"/>
</dbReference>
<dbReference type="PRINTS" id="PR00084">
    <property type="entry name" value="MTLDHDRGNASE"/>
</dbReference>
<dbReference type="InterPro" id="IPR013118">
    <property type="entry name" value="Mannitol_DH_C"/>
</dbReference>
<dbReference type="PANTHER" id="PTHR43362">
    <property type="entry name" value="MANNITOL DEHYDROGENASE DSF1-RELATED"/>
    <property type="match status" value="1"/>
</dbReference>
<organism evidence="4 5">
    <name type="scientific">Sphingomonas corticis</name>
    <dbReference type="NCBI Taxonomy" id="2722791"/>
    <lineage>
        <taxon>Bacteria</taxon>
        <taxon>Pseudomonadati</taxon>
        <taxon>Pseudomonadota</taxon>
        <taxon>Alphaproteobacteria</taxon>
        <taxon>Sphingomonadales</taxon>
        <taxon>Sphingomonadaceae</taxon>
        <taxon>Sphingomonas</taxon>
    </lineage>
</organism>
<protein>
    <submittedName>
        <fullName evidence="4">Mannitol dehydrogenase family protein</fullName>
    </submittedName>
</protein>
<feature type="domain" description="Mannitol dehydrogenase N-terminal" evidence="2">
    <location>
        <begin position="34"/>
        <end position="276"/>
    </location>
</feature>
<evidence type="ECO:0000313" key="5">
    <source>
        <dbReference type="Proteomes" id="UP000732399"/>
    </source>
</evidence>
<dbReference type="SUPFAM" id="SSF48179">
    <property type="entry name" value="6-phosphogluconate dehydrogenase C-terminal domain-like"/>
    <property type="match status" value="1"/>
</dbReference>
<reference evidence="4 5" key="1">
    <citation type="submission" date="2020-03" db="EMBL/GenBank/DDBJ databases">
        <authorList>
            <person name="Wang L."/>
            <person name="He N."/>
            <person name="Li Y."/>
            <person name="Fang Y."/>
            <person name="Zhang F."/>
        </authorList>
    </citation>
    <scope>NUCLEOTIDE SEQUENCE [LARGE SCALE GENOMIC DNA]</scope>
    <source>
        <strain evidence="4 5">36D10-4-7</strain>
    </source>
</reference>
<proteinExistence type="predicted"/>
<dbReference type="InterPro" id="IPR013131">
    <property type="entry name" value="Mannitol_DH_N"/>
</dbReference>
<comment type="caution">
    <text evidence="4">The sequence shown here is derived from an EMBL/GenBank/DDBJ whole genome shotgun (WGS) entry which is preliminary data.</text>
</comment>
<dbReference type="Gene3D" id="3.40.50.720">
    <property type="entry name" value="NAD(P)-binding Rossmann-like Domain"/>
    <property type="match status" value="1"/>
</dbReference>
<keyword evidence="5" id="KW-1185">Reference proteome</keyword>
<dbReference type="Pfam" id="PF01232">
    <property type="entry name" value="Mannitol_dh"/>
    <property type="match status" value="1"/>
</dbReference>
<feature type="domain" description="Mannitol dehydrogenase C-terminal" evidence="3">
    <location>
        <begin position="286"/>
        <end position="471"/>
    </location>
</feature>
<evidence type="ECO:0000259" key="2">
    <source>
        <dbReference type="Pfam" id="PF01232"/>
    </source>
</evidence>
<dbReference type="InterPro" id="IPR008927">
    <property type="entry name" value="6-PGluconate_DH-like_C_sf"/>
</dbReference>
<evidence type="ECO:0000259" key="3">
    <source>
        <dbReference type="Pfam" id="PF08125"/>
    </source>
</evidence>